<evidence type="ECO:0000313" key="2">
    <source>
        <dbReference type="EMBL" id="SDB16048.1"/>
    </source>
</evidence>
<keyword evidence="1" id="KW-0732">Signal</keyword>
<dbReference type="Gene3D" id="3.80.10.10">
    <property type="entry name" value="Ribonuclease Inhibitor"/>
    <property type="match status" value="1"/>
</dbReference>
<dbReference type="InterPro" id="IPR026906">
    <property type="entry name" value="LRR_5"/>
</dbReference>
<dbReference type="InterPro" id="IPR032675">
    <property type="entry name" value="LRR_dom_sf"/>
</dbReference>
<sequence>MNILKKCAVFGLAMMLMVSGLAITQQVQAATVSTGKFTINNKRYNASSDQSSSGWRWDTQTATLTLNGFTSSYGLVFDNLSQDVTIKVRGTNTITSTSNTAIDFSETDQDVSFVGKKNGTLTVTDNNSEMLLVVKNNLTISDMILNLTSSGSENYVGVVVGGALALKNMGGTWNFDDASIGVGTLGKITKENVKSSKKIAYYTNGEDTLYTFVSGSTTKYTDEDDFMDVVATSITFTQKKPVVGVTYIVSGVKYLVTSDSTVTVSGCSSSLKKLVIPNTVKIGSASMKVTQIQQKAFATNTKLKSVTIKGKYLTKIGKKAFYKCSNLKTVKFTKKTSVKIASKAFKGIYAKAKIQIVKKSYKAVKKKIKSSGIASTVTFSKI</sequence>
<name>A0A1G6B5V0_EUBOX</name>
<dbReference type="EMBL" id="FMXR01000008">
    <property type="protein sequence ID" value="SDB16048.1"/>
    <property type="molecule type" value="Genomic_DNA"/>
</dbReference>
<protein>
    <submittedName>
        <fullName evidence="2">Leucine rich repeat-containing protein</fullName>
    </submittedName>
</protein>
<dbReference type="STRING" id="1732.SAMN02910417_01217"/>
<accession>A0A1G6B5V0</accession>
<organism evidence="2 3">
    <name type="scientific">Eubacterium oxidoreducens</name>
    <dbReference type="NCBI Taxonomy" id="1732"/>
    <lineage>
        <taxon>Bacteria</taxon>
        <taxon>Bacillati</taxon>
        <taxon>Bacillota</taxon>
        <taxon>Clostridia</taxon>
        <taxon>Eubacteriales</taxon>
        <taxon>Eubacteriaceae</taxon>
        <taxon>Eubacterium</taxon>
    </lineage>
</organism>
<keyword evidence="3" id="KW-1185">Reference proteome</keyword>
<feature type="chain" id="PRO_5011643225" evidence="1">
    <location>
        <begin position="30"/>
        <end position="382"/>
    </location>
</feature>
<gene>
    <name evidence="2" type="ORF">SAMN02910417_01217</name>
</gene>
<evidence type="ECO:0000313" key="3">
    <source>
        <dbReference type="Proteomes" id="UP000199228"/>
    </source>
</evidence>
<dbReference type="Pfam" id="PF13306">
    <property type="entry name" value="LRR_5"/>
    <property type="match status" value="1"/>
</dbReference>
<proteinExistence type="predicted"/>
<evidence type="ECO:0000256" key="1">
    <source>
        <dbReference type="SAM" id="SignalP"/>
    </source>
</evidence>
<dbReference type="Proteomes" id="UP000199228">
    <property type="component" value="Unassembled WGS sequence"/>
</dbReference>
<reference evidence="2 3" key="1">
    <citation type="submission" date="2016-10" db="EMBL/GenBank/DDBJ databases">
        <authorList>
            <person name="de Groot N.N."/>
        </authorList>
    </citation>
    <scope>NUCLEOTIDE SEQUENCE [LARGE SCALE GENOMIC DNA]</scope>
    <source>
        <strain evidence="2 3">DSM 3217</strain>
    </source>
</reference>
<feature type="signal peptide" evidence="1">
    <location>
        <begin position="1"/>
        <end position="29"/>
    </location>
</feature>
<dbReference type="RefSeq" id="WP_176762314.1">
    <property type="nucleotide sequence ID" value="NZ_FMXR01000008.1"/>
</dbReference>
<dbReference type="AlphaFoldDB" id="A0A1G6B5V0"/>